<dbReference type="EMBL" id="BBPA01000023">
    <property type="protein sequence ID" value="GAL92601.1"/>
    <property type="molecule type" value="Genomic_DNA"/>
</dbReference>
<sequence length="223" mass="23190">MLRRNKLTKTLAFPIATGAAAIGVLAGSVLTATSASAATVSINWDQFKAGTTLQVGDKKVTYVSDTFATGAIPGTTTFITLSEAGQEYAFEFDPVGMLSAAGSFTYTIEILDPNFHFTGAQVDSDVNVNPPLGYGTVTTFLQEPNLTLISLNGWPAPPAPGSFIPITGDLKKLTVTNTLAPNPGGTLMSSSNKFTQGTEVPEPGTILGLLTVGGLGLVSRFKR</sequence>
<proteinExistence type="predicted"/>
<protein>
    <recommendedName>
        <fullName evidence="2">Ice-binding protein C-terminal domain-containing protein</fullName>
    </recommendedName>
</protein>
<dbReference type="Proteomes" id="UP000030321">
    <property type="component" value="Unassembled WGS sequence"/>
</dbReference>
<evidence type="ECO:0000313" key="3">
    <source>
        <dbReference type="EMBL" id="GAL92601.1"/>
    </source>
</evidence>
<evidence type="ECO:0000259" key="2">
    <source>
        <dbReference type="Pfam" id="PF07589"/>
    </source>
</evidence>
<evidence type="ECO:0000256" key="1">
    <source>
        <dbReference type="SAM" id="SignalP"/>
    </source>
</evidence>
<dbReference type="RefSeq" id="WP_045358428.1">
    <property type="nucleotide sequence ID" value="NZ_BBPA01000023.1"/>
</dbReference>
<dbReference type="InterPro" id="IPR013424">
    <property type="entry name" value="Ice-binding_C"/>
</dbReference>
<feature type="signal peptide" evidence="1">
    <location>
        <begin position="1"/>
        <end position="37"/>
    </location>
</feature>
<organism evidence="3 4">
    <name type="scientific">Microcystis aeruginosa NIES-44</name>
    <dbReference type="NCBI Taxonomy" id="449439"/>
    <lineage>
        <taxon>Bacteria</taxon>
        <taxon>Bacillati</taxon>
        <taxon>Cyanobacteriota</taxon>
        <taxon>Cyanophyceae</taxon>
        <taxon>Oscillatoriophycideae</taxon>
        <taxon>Chroococcales</taxon>
        <taxon>Microcystaceae</taxon>
        <taxon>Microcystis</taxon>
    </lineage>
</organism>
<accession>A0A0A1VTH1</accession>
<dbReference type="Pfam" id="PF07589">
    <property type="entry name" value="PEP-CTERM"/>
    <property type="match status" value="1"/>
</dbReference>
<keyword evidence="1" id="KW-0732">Signal</keyword>
<name>A0A0A1VTH1_MICAE</name>
<reference evidence="4" key="1">
    <citation type="journal article" date="2015" name="Genome">
        <title>Whole Genome Sequence of the Non-Microcystin-Producing Microcystis aeruginosa Strain NIES-44.</title>
        <authorList>
            <person name="Okano K."/>
            <person name="Miyata N."/>
            <person name="Ozaki Y."/>
        </authorList>
    </citation>
    <scope>NUCLEOTIDE SEQUENCE [LARGE SCALE GENOMIC DNA]</scope>
    <source>
        <strain evidence="4">NIES-44</strain>
    </source>
</reference>
<feature type="chain" id="PRO_5001981944" description="Ice-binding protein C-terminal domain-containing protein" evidence="1">
    <location>
        <begin position="38"/>
        <end position="223"/>
    </location>
</feature>
<dbReference type="AlphaFoldDB" id="A0A0A1VTH1"/>
<dbReference type="NCBIfam" id="TIGR02595">
    <property type="entry name" value="PEP_CTERM"/>
    <property type="match status" value="1"/>
</dbReference>
<comment type="caution">
    <text evidence="3">The sequence shown here is derived from an EMBL/GenBank/DDBJ whole genome shotgun (WGS) entry which is preliminary data.</text>
</comment>
<evidence type="ECO:0000313" key="4">
    <source>
        <dbReference type="Proteomes" id="UP000030321"/>
    </source>
</evidence>
<feature type="domain" description="Ice-binding protein C-terminal" evidence="2">
    <location>
        <begin position="200"/>
        <end position="223"/>
    </location>
</feature>
<gene>
    <name evidence="3" type="ORF">N44_01159</name>
</gene>